<dbReference type="AlphaFoldDB" id="A0AA90H5J9"/>
<reference evidence="2" key="1">
    <citation type="submission" date="2023-05" db="EMBL/GenBank/DDBJ databases">
        <title>Streptantibioticus silvisoli sp. nov., acidotolerant actinomycetes 1 from pine litter.</title>
        <authorList>
            <person name="Swiecimska M."/>
            <person name="Golinska P."/>
            <person name="Sangal V."/>
            <person name="Wachnowicz B."/>
            <person name="Goodfellow M."/>
        </authorList>
    </citation>
    <scope>NUCLEOTIDE SEQUENCE</scope>
    <source>
        <strain evidence="2">SL13</strain>
    </source>
</reference>
<gene>
    <name evidence="2" type="ORF">POF50_035140</name>
</gene>
<dbReference type="EMBL" id="JABXJJ020000089">
    <property type="protein sequence ID" value="MDI5974523.1"/>
    <property type="molecule type" value="Genomic_DNA"/>
</dbReference>
<name>A0AA90H5J9_9ACTN</name>
<accession>A0AA90H5J9</accession>
<dbReference type="PROSITE" id="PS51257">
    <property type="entry name" value="PROKAR_LIPOPROTEIN"/>
    <property type="match status" value="1"/>
</dbReference>
<sequence length="73" mass="7508">MKTSPDLSHAQWVKSSYSANGGGSCVEWAPAFVPAGVVPVRDSKAPCGPALTFTPQAWGDFVRAVAGGVFGEV</sequence>
<protein>
    <submittedName>
        <fullName evidence="2">DUF397 domain-containing protein</fullName>
    </submittedName>
</protein>
<proteinExistence type="predicted"/>
<comment type="caution">
    <text evidence="2">The sequence shown here is derived from an EMBL/GenBank/DDBJ whole genome shotgun (WGS) entry which is preliminary data.</text>
</comment>
<dbReference type="Pfam" id="PF04149">
    <property type="entry name" value="DUF397"/>
    <property type="match status" value="1"/>
</dbReference>
<dbReference type="RefSeq" id="WP_271315303.1">
    <property type="nucleotide sequence ID" value="NZ_JABXJJ020000089.1"/>
</dbReference>
<organism evidence="2">
    <name type="scientific">Streptantibioticus silvisoli</name>
    <dbReference type="NCBI Taxonomy" id="2705255"/>
    <lineage>
        <taxon>Bacteria</taxon>
        <taxon>Bacillati</taxon>
        <taxon>Actinomycetota</taxon>
        <taxon>Actinomycetes</taxon>
        <taxon>Kitasatosporales</taxon>
        <taxon>Streptomycetaceae</taxon>
        <taxon>Streptantibioticus</taxon>
    </lineage>
</organism>
<dbReference type="InterPro" id="IPR007278">
    <property type="entry name" value="DUF397"/>
</dbReference>
<evidence type="ECO:0000313" key="2">
    <source>
        <dbReference type="EMBL" id="MDI5974523.1"/>
    </source>
</evidence>
<feature type="domain" description="DUF397" evidence="1">
    <location>
        <begin position="10"/>
        <end position="65"/>
    </location>
</feature>
<evidence type="ECO:0000259" key="1">
    <source>
        <dbReference type="Pfam" id="PF04149"/>
    </source>
</evidence>